<organism evidence="1 4">
    <name type="scientific">Bacillus wiedmannii</name>
    <dbReference type="NCBI Taxonomy" id="1890302"/>
    <lineage>
        <taxon>Bacteria</taxon>
        <taxon>Bacillati</taxon>
        <taxon>Bacillota</taxon>
        <taxon>Bacilli</taxon>
        <taxon>Bacillales</taxon>
        <taxon>Bacillaceae</taxon>
        <taxon>Bacillus</taxon>
        <taxon>Bacillus cereus group</taxon>
    </lineage>
</organism>
<dbReference type="EMBL" id="SZON01000679">
    <property type="protein sequence ID" value="TKI94551.1"/>
    <property type="molecule type" value="Genomic_DNA"/>
</dbReference>
<evidence type="ECO:0000313" key="2">
    <source>
        <dbReference type="EMBL" id="TKI94551.1"/>
    </source>
</evidence>
<evidence type="ECO:0000313" key="3">
    <source>
        <dbReference type="Proteomes" id="UP000305222"/>
    </source>
</evidence>
<sequence>MKRRSRIRELIKAEKTSNHNEKRTNTFHNFSLRFFLIKVLEFQNVFIQKKKDRKAFASYPHLL</sequence>
<protein>
    <submittedName>
        <fullName evidence="1">Uncharacterized protein</fullName>
    </submittedName>
</protein>
<dbReference type="EMBL" id="SZOM01000186">
    <property type="protein sequence ID" value="TKH12794.1"/>
    <property type="molecule type" value="Genomic_DNA"/>
</dbReference>
<name>A0A4U2MNW8_9BACI</name>
<dbReference type="Proteomes" id="UP000305222">
    <property type="component" value="Unassembled WGS sequence"/>
</dbReference>
<proteinExistence type="predicted"/>
<evidence type="ECO:0000313" key="1">
    <source>
        <dbReference type="EMBL" id="TKH12794.1"/>
    </source>
</evidence>
<dbReference type="AlphaFoldDB" id="A0A4U2MNW8"/>
<gene>
    <name evidence="1" type="ORF">FC694_21095</name>
    <name evidence="2" type="ORF">FC699_15330</name>
</gene>
<comment type="caution">
    <text evidence="1">The sequence shown here is derived from an EMBL/GenBank/DDBJ whole genome shotgun (WGS) entry which is preliminary data.</text>
</comment>
<accession>A0A4U2MNW8</accession>
<dbReference type="Proteomes" id="UP000306037">
    <property type="component" value="Unassembled WGS sequence"/>
</dbReference>
<evidence type="ECO:0000313" key="4">
    <source>
        <dbReference type="Proteomes" id="UP000306037"/>
    </source>
</evidence>
<reference evidence="3 4" key="1">
    <citation type="journal article" date="2019" name="Environ. Microbiol.">
        <title>An active ?-lactamase is a part of an orchestrated cell wall stress resistance network of Bacillus subtilis and related rhizosphere species.</title>
        <authorList>
            <person name="Bucher T."/>
            <person name="Keren-Paz A."/>
            <person name="Hausser J."/>
            <person name="Olender T."/>
            <person name="Cytryn E."/>
            <person name="Kolodkin-Gal I."/>
        </authorList>
    </citation>
    <scope>NUCLEOTIDE SEQUENCE [LARGE SCALE GENOMIC DNA]</scope>
    <source>
        <strain evidence="2 3">I5</strain>
        <strain evidence="1 4">I71</strain>
    </source>
</reference>